<dbReference type="PANTHER" id="PTHR45694">
    <property type="entry name" value="GLUTAREDOXIN 2"/>
    <property type="match status" value="1"/>
</dbReference>
<comment type="subunit">
    <text evidence="5">Monomer; active form. Homodimer; inactive form. The homodimer is probably linked by 1 2Fe-2S cluster.</text>
</comment>
<dbReference type="AlphaFoldDB" id="A0A6H5J959"/>
<evidence type="ECO:0000259" key="7">
    <source>
        <dbReference type="Pfam" id="PF00462"/>
    </source>
</evidence>
<dbReference type="Pfam" id="PF00462">
    <property type="entry name" value="Glutaredoxin"/>
    <property type="match status" value="1"/>
</dbReference>
<dbReference type="Gene3D" id="3.40.30.10">
    <property type="entry name" value="Glutaredoxin"/>
    <property type="match status" value="1"/>
</dbReference>
<evidence type="ECO:0000256" key="6">
    <source>
        <dbReference type="ARBA" id="ARBA00039819"/>
    </source>
</evidence>
<evidence type="ECO:0000256" key="5">
    <source>
        <dbReference type="ARBA" id="ARBA00038558"/>
    </source>
</evidence>
<dbReference type="GO" id="GO:0034599">
    <property type="term" value="P:cellular response to oxidative stress"/>
    <property type="evidence" value="ECO:0007669"/>
    <property type="project" value="TreeGrafter"/>
</dbReference>
<dbReference type="FunFam" id="3.40.30.10:FF:000026">
    <property type="entry name" value="Glutaredoxin 2"/>
    <property type="match status" value="1"/>
</dbReference>
<gene>
    <name evidence="8" type="ORF">TBRA_LOCUS15699</name>
</gene>
<keyword evidence="9" id="KW-1185">Reference proteome</keyword>
<dbReference type="InterPro" id="IPR002109">
    <property type="entry name" value="Glutaredoxin"/>
</dbReference>
<dbReference type="PROSITE" id="PS51354">
    <property type="entry name" value="GLUTAREDOXIN_2"/>
    <property type="match status" value="1"/>
</dbReference>
<dbReference type="CDD" id="cd03419">
    <property type="entry name" value="GRX_GRXh_1_2_like"/>
    <property type="match status" value="1"/>
</dbReference>
<evidence type="ECO:0000313" key="9">
    <source>
        <dbReference type="Proteomes" id="UP000479190"/>
    </source>
</evidence>
<dbReference type="Proteomes" id="UP000479190">
    <property type="component" value="Unassembled WGS sequence"/>
</dbReference>
<proteinExistence type="inferred from homology"/>
<evidence type="ECO:0000256" key="4">
    <source>
        <dbReference type="ARBA" id="ARBA00037470"/>
    </source>
</evidence>
<dbReference type="InterPro" id="IPR036249">
    <property type="entry name" value="Thioredoxin-like_sf"/>
</dbReference>
<comment type="function">
    <text evidence="4">Glutathione-dependent oxidoreductase that facilitates the maintenance of mitochondrial redox homeostasis upon induction of apoptosis by oxidative stress. Involved in response to hydrogen peroxide and regulation of apoptosis caused by oxidative stress. Acts as a very efficient catalyst of monothiol reactions because of its high affinity for protein glutathione-mixed disulfides. Can receive electrons not only from glutathione (GSH), but also from thioredoxin reductase supporting both monothiol and dithiol reactions. Efficiently catalyzes both glutathionylation and deglutathionylation of mitochondrial complex I, which in turn regulates the superoxide production by the complex. Overexpression decreases the susceptibility to apoptosis and prevents loss of cardiolipin and cytochrome c release.</text>
</comment>
<dbReference type="InterPro" id="IPR014025">
    <property type="entry name" value="Glutaredoxin_subgr"/>
</dbReference>
<dbReference type="InterPro" id="IPR011899">
    <property type="entry name" value="Glutaredoxin_euk/vir"/>
</dbReference>
<accession>A0A6H5J959</accession>
<reference evidence="8 9" key="1">
    <citation type="submission" date="2020-02" db="EMBL/GenBank/DDBJ databases">
        <authorList>
            <person name="Ferguson B K."/>
        </authorList>
    </citation>
    <scope>NUCLEOTIDE SEQUENCE [LARGE SCALE GENOMIC DNA]</scope>
</reference>
<sequence length="112" mass="12292">MGTVSSTAKTINKMAITVEGVQDLIKSDKVVIFSKSSCPYCKMAKECFEKLKQAFTAIELDKRDDMDEFQDILGTLTGARSVPRVYVKGEFIGGGTDVKKLYESGELAKKLA</sequence>
<dbReference type="NCBIfam" id="TIGR02180">
    <property type="entry name" value="GRX_euk"/>
    <property type="match status" value="1"/>
</dbReference>
<dbReference type="OrthoDB" id="418495at2759"/>
<dbReference type="SUPFAM" id="SSF52833">
    <property type="entry name" value="Thioredoxin-like"/>
    <property type="match status" value="1"/>
</dbReference>
<keyword evidence="3" id="KW-0676">Redox-active center</keyword>
<evidence type="ECO:0000256" key="1">
    <source>
        <dbReference type="ARBA" id="ARBA00007787"/>
    </source>
</evidence>
<evidence type="ECO:0000256" key="3">
    <source>
        <dbReference type="ARBA" id="ARBA00023284"/>
    </source>
</evidence>
<comment type="similarity">
    <text evidence="1">Belongs to the glutaredoxin family.</text>
</comment>
<name>A0A6H5J959_9HYME</name>
<evidence type="ECO:0000256" key="2">
    <source>
        <dbReference type="ARBA" id="ARBA00023206"/>
    </source>
</evidence>
<dbReference type="PANTHER" id="PTHR45694:SF5">
    <property type="entry name" value="GLUTAREDOXIN 2"/>
    <property type="match status" value="1"/>
</dbReference>
<evidence type="ECO:0000313" key="8">
    <source>
        <dbReference type="EMBL" id="CAB0044111.1"/>
    </source>
</evidence>
<organism evidence="8 9">
    <name type="scientific">Trichogramma brassicae</name>
    <dbReference type="NCBI Taxonomy" id="86971"/>
    <lineage>
        <taxon>Eukaryota</taxon>
        <taxon>Metazoa</taxon>
        <taxon>Ecdysozoa</taxon>
        <taxon>Arthropoda</taxon>
        <taxon>Hexapoda</taxon>
        <taxon>Insecta</taxon>
        <taxon>Pterygota</taxon>
        <taxon>Neoptera</taxon>
        <taxon>Endopterygota</taxon>
        <taxon>Hymenoptera</taxon>
        <taxon>Apocrita</taxon>
        <taxon>Proctotrupomorpha</taxon>
        <taxon>Chalcidoidea</taxon>
        <taxon>Trichogrammatidae</taxon>
        <taxon>Trichogramma</taxon>
    </lineage>
</organism>
<dbReference type="EMBL" id="CADCXV010001394">
    <property type="protein sequence ID" value="CAB0044111.1"/>
    <property type="molecule type" value="Genomic_DNA"/>
</dbReference>
<feature type="domain" description="Glutaredoxin" evidence="7">
    <location>
        <begin position="30"/>
        <end position="92"/>
    </location>
</feature>
<dbReference type="PRINTS" id="PR00160">
    <property type="entry name" value="GLUTAREDOXIN"/>
</dbReference>
<keyword evidence="2" id="KW-0318">Glutathionylation</keyword>
<protein>
    <recommendedName>
        <fullName evidence="6">Glutaredoxin-2, mitochondrial</fullName>
    </recommendedName>
</protein>
<dbReference type="GO" id="GO:0005737">
    <property type="term" value="C:cytoplasm"/>
    <property type="evidence" value="ECO:0007669"/>
    <property type="project" value="TreeGrafter"/>
</dbReference>
<dbReference type="GO" id="GO:0015038">
    <property type="term" value="F:glutathione disulfide oxidoreductase activity"/>
    <property type="evidence" value="ECO:0007669"/>
    <property type="project" value="TreeGrafter"/>
</dbReference>